<evidence type="ECO:0000313" key="3">
    <source>
        <dbReference type="Proteomes" id="UP000298663"/>
    </source>
</evidence>
<dbReference type="EMBL" id="AZBU02000007">
    <property type="protein sequence ID" value="TKR70512.1"/>
    <property type="molecule type" value="Genomic_DNA"/>
</dbReference>
<dbReference type="PANTHER" id="PTHR43313:SF34">
    <property type="entry name" value="RETINOL DEHYDROGENASE 7"/>
    <property type="match status" value="1"/>
</dbReference>
<name>A0A4U5MMD9_STECR</name>
<dbReference type="Gene3D" id="3.40.50.720">
    <property type="entry name" value="NAD(P)-binding Rossmann-like Domain"/>
    <property type="match status" value="1"/>
</dbReference>
<comment type="caution">
    <text evidence="2">The sequence shown here is derived from an EMBL/GenBank/DDBJ whole genome shotgun (WGS) entry which is preliminary data.</text>
</comment>
<dbReference type="PANTHER" id="PTHR43313">
    <property type="entry name" value="SHORT-CHAIN DEHYDROGENASE/REDUCTASE FAMILY 9C"/>
    <property type="match status" value="1"/>
</dbReference>
<dbReference type="PRINTS" id="PR00081">
    <property type="entry name" value="GDHRDH"/>
</dbReference>
<dbReference type="SUPFAM" id="SSF51735">
    <property type="entry name" value="NAD(P)-binding Rossmann-fold domains"/>
    <property type="match status" value="1"/>
</dbReference>
<dbReference type="Pfam" id="PF00106">
    <property type="entry name" value="adh_short"/>
    <property type="match status" value="1"/>
</dbReference>
<keyword evidence="1" id="KW-0560">Oxidoreductase</keyword>
<proteinExistence type="predicted"/>
<dbReference type="GO" id="GO:0008202">
    <property type="term" value="P:steroid metabolic process"/>
    <property type="evidence" value="ECO:0007669"/>
    <property type="project" value="TreeGrafter"/>
</dbReference>
<evidence type="ECO:0000313" key="2">
    <source>
        <dbReference type="EMBL" id="TKR70512.1"/>
    </source>
</evidence>
<dbReference type="InterPro" id="IPR020904">
    <property type="entry name" value="Sc_DH/Rdtase_CS"/>
</dbReference>
<dbReference type="OrthoDB" id="294295at2759"/>
<dbReference type="PROSITE" id="PS00061">
    <property type="entry name" value="ADH_SHORT"/>
    <property type="match status" value="1"/>
</dbReference>
<organism evidence="2 3">
    <name type="scientific">Steinernema carpocapsae</name>
    <name type="common">Entomopathogenic nematode</name>
    <dbReference type="NCBI Taxonomy" id="34508"/>
    <lineage>
        <taxon>Eukaryota</taxon>
        <taxon>Metazoa</taxon>
        <taxon>Ecdysozoa</taxon>
        <taxon>Nematoda</taxon>
        <taxon>Chromadorea</taxon>
        <taxon>Rhabditida</taxon>
        <taxon>Tylenchina</taxon>
        <taxon>Panagrolaimomorpha</taxon>
        <taxon>Strongyloidoidea</taxon>
        <taxon>Steinernematidae</taxon>
        <taxon>Steinernema</taxon>
    </lineage>
</organism>
<keyword evidence="3" id="KW-1185">Reference proteome</keyword>
<protein>
    <submittedName>
        <fullName evidence="2">Uncharacterized protein</fullName>
    </submittedName>
</protein>
<reference evidence="2 3" key="1">
    <citation type="journal article" date="2015" name="Genome Biol.">
        <title>Comparative genomics of Steinernema reveals deeply conserved gene regulatory networks.</title>
        <authorList>
            <person name="Dillman A.R."/>
            <person name="Macchietto M."/>
            <person name="Porter C.F."/>
            <person name="Rogers A."/>
            <person name="Williams B."/>
            <person name="Antoshechkin I."/>
            <person name="Lee M.M."/>
            <person name="Goodwin Z."/>
            <person name="Lu X."/>
            <person name="Lewis E.E."/>
            <person name="Goodrich-Blair H."/>
            <person name="Stock S.P."/>
            <person name="Adams B.J."/>
            <person name="Sternberg P.W."/>
            <person name="Mortazavi A."/>
        </authorList>
    </citation>
    <scope>NUCLEOTIDE SEQUENCE [LARGE SCALE GENOMIC DNA]</scope>
    <source>
        <strain evidence="2 3">ALL</strain>
    </source>
</reference>
<evidence type="ECO:0000256" key="1">
    <source>
        <dbReference type="ARBA" id="ARBA00023002"/>
    </source>
</evidence>
<dbReference type="InterPro" id="IPR002347">
    <property type="entry name" value="SDR_fam"/>
</dbReference>
<dbReference type="STRING" id="34508.A0A4U5MMD9"/>
<gene>
    <name evidence="2" type="ORF">L596_022534</name>
</gene>
<dbReference type="Proteomes" id="UP000298663">
    <property type="component" value="Unassembled WGS sequence"/>
</dbReference>
<dbReference type="InterPro" id="IPR036291">
    <property type="entry name" value="NAD(P)-bd_dom_sf"/>
</dbReference>
<sequence length="345" mass="39127">MLFLFGLFLFGAAIYYPLRYLWELLLVSDLHKKAVFISGCDSGFGRMLALKCVKNGIPVFAGCYTDEGAERLKEEAAGYKGKLETVPLDVMNEESVEKAANMVKEKLTGGLELWAVVNNAGLFSVYGPDDWTSLDEYKLSFDANCLGYIRVTHAFKPLIKKSKGRIIGVTSVAGRVAFSAHGPYCTAKFAAEAYLDIVRQELRPFGVTVSILEPGTFKTTLFNTDAHRQRVEQVWNRLTEEQKAEYGEEYKNNFVEGRLDLIKKIGSARTDYVVDNYYHAITAKYPRCRYRCGWDSLLWFVPISYLPTEILDWIQRSDFATKALTWIQKTDSVTMPPVDMRAKQD</sequence>
<accession>A0A4U5MMD9</accession>
<dbReference type="GO" id="GO:0016491">
    <property type="term" value="F:oxidoreductase activity"/>
    <property type="evidence" value="ECO:0007669"/>
    <property type="project" value="UniProtKB-KW"/>
</dbReference>
<reference evidence="2 3" key="2">
    <citation type="journal article" date="2019" name="G3 (Bethesda)">
        <title>Hybrid Assembly of the Genome of the Entomopathogenic Nematode Steinernema carpocapsae Identifies the X-Chromosome.</title>
        <authorList>
            <person name="Serra L."/>
            <person name="Macchietto M."/>
            <person name="Macias-Munoz A."/>
            <person name="McGill C.J."/>
            <person name="Rodriguez I.M."/>
            <person name="Rodriguez B."/>
            <person name="Murad R."/>
            <person name="Mortazavi A."/>
        </authorList>
    </citation>
    <scope>NUCLEOTIDE SEQUENCE [LARGE SCALE GENOMIC DNA]</scope>
    <source>
        <strain evidence="2 3">ALL</strain>
    </source>
</reference>
<dbReference type="AlphaFoldDB" id="A0A4U5MMD9"/>